<dbReference type="GO" id="GO:0003677">
    <property type="term" value="F:DNA binding"/>
    <property type="evidence" value="ECO:0007669"/>
    <property type="project" value="UniProtKB-KW"/>
</dbReference>
<feature type="domain" description="Resolvase/invertase-type recombinase catalytic" evidence="3">
    <location>
        <begin position="2"/>
        <end position="140"/>
    </location>
</feature>
<dbReference type="CDD" id="cd00338">
    <property type="entry name" value="Ser_Recombinase"/>
    <property type="match status" value="1"/>
</dbReference>
<evidence type="ECO:0000313" key="4">
    <source>
        <dbReference type="EMBL" id="SGZ17347.1"/>
    </source>
</evidence>
<dbReference type="SMART" id="SM00857">
    <property type="entry name" value="Resolvase"/>
    <property type="match status" value="1"/>
</dbReference>
<dbReference type="Pfam" id="PF00239">
    <property type="entry name" value="Resolvase"/>
    <property type="match status" value="1"/>
</dbReference>
<dbReference type="SUPFAM" id="SSF53041">
    <property type="entry name" value="Resolvase-like"/>
    <property type="match status" value="1"/>
</dbReference>
<reference evidence="4 5" key="1">
    <citation type="submission" date="2016-11" db="EMBL/GenBank/DDBJ databases">
        <authorList>
            <person name="Jaros S."/>
            <person name="Januszkiewicz K."/>
            <person name="Wedrychowicz H."/>
        </authorList>
    </citation>
    <scope>NUCLEOTIDE SEQUENCE [LARGE SCALE GENOMIC DNA]</scope>
    <source>
        <strain evidence="4">NVI 5450</strain>
    </source>
</reference>
<evidence type="ECO:0000256" key="1">
    <source>
        <dbReference type="ARBA" id="ARBA00023125"/>
    </source>
</evidence>
<name>A0A1L0CJF2_9GAMM</name>
<accession>A0A1L0CJF2</accession>
<evidence type="ECO:0000256" key="2">
    <source>
        <dbReference type="ARBA" id="ARBA00023172"/>
    </source>
</evidence>
<dbReference type="Gene3D" id="3.40.50.1390">
    <property type="entry name" value="Resolvase, N-terminal catalytic domain"/>
    <property type="match status" value="1"/>
</dbReference>
<keyword evidence="2" id="KW-0233">DNA recombination</keyword>
<sequence>MEYILYYRVSTQQQGDSGLGLEAQVRDCKLYLDNYTESMDQVIGTFQDIASGAKDDRPQYLKAVALAEKTGATILVSKLDRISRSVSTIALLIERVNIKISCMPFADKFQLHLYAALAEQERDFISLRTKAALQSKRDRGESFNRSNAIHEPAVRVKANATKRANADAWKAKVLPMIKAVVNDTATYADACKILNEMGVKSRLGKQLHPTTISRILVCR</sequence>
<dbReference type="EMBL" id="FPLD01000131">
    <property type="protein sequence ID" value="SGZ17347.1"/>
    <property type="molecule type" value="Genomic_DNA"/>
</dbReference>
<dbReference type="AlphaFoldDB" id="A0A1L0CJF2"/>
<dbReference type="InterPro" id="IPR050639">
    <property type="entry name" value="SSR_resolvase"/>
</dbReference>
<organism evidence="4 5">
    <name type="scientific">Moritella viscosa</name>
    <dbReference type="NCBI Taxonomy" id="80854"/>
    <lineage>
        <taxon>Bacteria</taxon>
        <taxon>Pseudomonadati</taxon>
        <taxon>Pseudomonadota</taxon>
        <taxon>Gammaproteobacteria</taxon>
        <taxon>Alteromonadales</taxon>
        <taxon>Moritellaceae</taxon>
        <taxon>Moritella</taxon>
    </lineage>
</organism>
<dbReference type="PANTHER" id="PTHR30461:SF2">
    <property type="entry name" value="SERINE RECOMBINASE PINE-RELATED"/>
    <property type="match status" value="1"/>
</dbReference>
<dbReference type="PANTHER" id="PTHR30461">
    <property type="entry name" value="DNA-INVERTASE FROM LAMBDOID PROPHAGE"/>
    <property type="match status" value="1"/>
</dbReference>
<evidence type="ECO:0000313" key="5">
    <source>
        <dbReference type="Proteomes" id="UP000183794"/>
    </source>
</evidence>
<dbReference type="Proteomes" id="UP000183794">
    <property type="component" value="Unassembled WGS sequence"/>
</dbReference>
<proteinExistence type="predicted"/>
<dbReference type="InterPro" id="IPR036162">
    <property type="entry name" value="Resolvase-like_N_sf"/>
</dbReference>
<protein>
    <submittedName>
        <fullName evidence="4">Site-specific recombinase</fullName>
    </submittedName>
</protein>
<dbReference type="PROSITE" id="PS51736">
    <property type="entry name" value="RECOMBINASES_3"/>
    <property type="match status" value="1"/>
</dbReference>
<dbReference type="InterPro" id="IPR006119">
    <property type="entry name" value="Resolv_N"/>
</dbReference>
<dbReference type="RefSeq" id="WP_075518542.1">
    <property type="nucleotide sequence ID" value="NZ_FPLD01000131.1"/>
</dbReference>
<dbReference type="GO" id="GO:0000150">
    <property type="term" value="F:DNA strand exchange activity"/>
    <property type="evidence" value="ECO:0007669"/>
    <property type="project" value="InterPro"/>
</dbReference>
<evidence type="ECO:0000259" key="3">
    <source>
        <dbReference type="PROSITE" id="PS51736"/>
    </source>
</evidence>
<keyword evidence="1" id="KW-0238">DNA-binding</keyword>
<gene>
    <name evidence="4" type="ORF">NVI5450_4505</name>
</gene>